<organism evidence="5 6">
    <name type="scientific">Heterodera schachtii</name>
    <name type="common">Sugarbeet cyst nematode worm</name>
    <name type="synonym">Tylenchus schachtii</name>
    <dbReference type="NCBI Taxonomy" id="97005"/>
    <lineage>
        <taxon>Eukaryota</taxon>
        <taxon>Metazoa</taxon>
        <taxon>Ecdysozoa</taxon>
        <taxon>Nematoda</taxon>
        <taxon>Chromadorea</taxon>
        <taxon>Rhabditida</taxon>
        <taxon>Tylenchina</taxon>
        <taxon>Tylenchomorpha</taxon>
        <taxon>Tylenchoidea</taxon>
        <taxon>Heteroderidae</taxon>
        <taxon>Heteroderinae</taxon>
        <taxon>Heterodera</taxon>
    </lineage>
</organism>
<comment type="similarity">
    <text evidence="1">Belongs to the alpha-carbonic anhydrase family.</text>
</comment>
<dbReference type="InterPro" id="IPR001148">
    <property type="entry name" value="CA_dom"/>
</dbReference>
<feature type="region of interest" description="Disordered" evidence="2">
    <location>
        <begin position="116"/>
        <end position="137"/>
    </location>
</feature>
<dbReference type="Pfam" id="PF00194">
    <property type="entry name" value="Carb_anhydrase"/>
    <property type="match status" value="1"/>
</dbReference>
<sequence>MPLLPDTSAPIIFLHFPSTLILLCSTCAVTGGHALLLNGEYPWTYDNDLFGGPDFWGLMHKHWRMCKLGALQSPINIDPTKLIFDPQLGKLRISQIHVEAELWNMGQFPLLTLATKNTTTTETGGGSGGEKREEQKQQQTVLNIVGGPVHPYTYKMQQIVVHFGDVRRGERGSEHTIDRVRFPAELQILAFNSDLYDNFTQAQSQPMGLLGIAIIIDIGDRTNAELHRLSQATKHIKHRNQMVRIKRFQPAALVPPTEHYVTYDGSMTYPGCFETVTWLVFNSPIYISIEDLAQWGELVQSEMAESEAKTETGAPPPVPLSANYRPLKASNGRALRTNINTRLKSVSDGGQCPSRMYVDMGYRTNPARTDIKVPSSPHSLSRQEKSADARTKREQRQQKRERIPEEEVRMSGMGVTDQMDSDPRGSDPTESDQMESDQEGEAEDLLPKTGSRDLMTEEERAAANWMDNHAWPPAEAFKDKYFERIWKNAKGRSGYAAHWRREFLGSKVERTASAARAAAEGRFEKCGDLEYTRMSERVNPDELRLEDALREEDTDVNSPGLLDEFCKTKAPNMLRRQELCGELQSRSLRISRLLQLLQQHVWV</sequence>
<evidence type="ECO:0000256" key="2">
    <source>
        <dbReference type="SAM" id="MobiDB-lite"/>
    </source>
</evidence>
<comment type="caution">
    <text evidence="5">The sequence shown here is derived from an EMBL/GenBank/DDBJ whole genome shotgun (WGS) entry which is preliminary data.</text>
</comment>
<feature type="chain" id="PRO_5044752514" description="Alpha-carbonic anhydrase domain-containing protein" evidence="3">
    <location>
        <begin position="35"/>
        <end position="603"/>
    </location>
</feature>
<proteinExistence type="inferred from homology"/>
<name>A0ABD2K1J0_HETSC</name>
<feature type="signal peptide" evidence="3">
    <location>
        <begin position="1"/>
        <end position="34"/>
    </location>
</feature>
<keyword evidence="6" id="KW-1185">Reference proteome</keyword>
<evidence type="ECO:0000313" key="5">
    <source>
        <dbReference type="EMBL" id="KAL3096664.1"/>
    </source>
</evidence>
<protein>
    <recommendedName>
        <fullName evidence="4">Alpha-carbonic anhydrase domain-containing protein</fullName>
    </recommendedName>
</protein>
<dbReference type="PANTHER" id="PTHR18952">
    <property type="entry name" value="CARBONIC ANHYDRASE"/>
    <property type="match status" value="1"/>
</dbReference>
<feature type="compositionally biased region" description="Acidic residues" evidence="2">
    <location>
        <begin position="429"/>
        <end position="444"/>
    </location>
</feature>
<dbReference type="PROSITE" id="PS51144">
    <property type="entry name" value="ALPHA_CA_2"/>
    <property type="match status" value="1"/>
</dbReference>
<dbReference type="InterPro" id="IPR023561">
    <property type="entry name" value="Carbonic_anhydrase_a-class"/>
</dbReference>
<keyword evidence="3" id="KW-0732">Signal</keyword>
<evidence type="ECO:0000256" key="3">
    <source>
        <dbReference type="SAM" id="SignalP"/>
    </source>
</evidence>
<evidence type="ECO:0000256" key="1">
    <source>
        <dbReference type="ARBA" id="ARBA00010718"/>
    </source>
</evidence>
<dbReference type="AlphaFoldDB" id="A0ABD2K1J0"/>
<dbReference type="EMBL" id="JBICCN010000060">
    <property type="protein sequence ID" value="KAL3096664.1"/>
    <property type="molecule type" value="Genomic_DNA"/>
</dbReference>
<accession>A0ABD2K1J0</accession>
<gene>
    <name evidence="5" type="ORF">niasHS_004393</name>
</gene>
<feature type="domain" description="Alpha-carbonic anhydrase" evidence="4">
    <location>
        <begin position="41"/>
        <end position="339"/>
    </location>
</feature>
<feature type="region of interest" description="Disordered" evidence="2">
    <location>
        <begin position="366"/>
        <end position="452"/>
    </location>
</feature>
<dbReference type="SMART" id="SM01057">
    <property type="entry name" value="Carb_anhydrase"/>
    <property type="match status" value="1"/>
</dbReference>
<feature type="compositionally biased region" description="Basic and acidic residues" evidence="2">
    <location>
        <begin position="381"/>
        <end position="409"/>
    </location>
</feature>
<dbReference type="Proteomes" id="UP001620645">
    <property type="component" value="Unassembled WGS sequence"/>
</dbReference>
<dbReference type="Gene3D" id="3.10.200.10">
    <property type="entry name" value="Alpha carbonic anhydrase"/>
    <property type="match status" value="1"/>
</dbReference>
<evidence type="ECO:0000313" key="6">
    <source>
        <dbReference type="Proteomes" id="UP001620645"/>
    </source>
</evidence>
<dbReference type="PANTHER" id="PTHR18952:SF208">
    <property type="entry name" value="CARBONIC ANHYDRASE XA-RELATED"/>
    <property type="match status" value="1"/>
</dbReference>
<feature type="region of interest" description="Disordered" evidence="2">
    <location>
        <begin position="304"/>
        <end position="323"/>
    </location>
</feature>
<evidence type="ECO:0000259" key="4">
    <source>
        <dbReference type="PROSITE" id="PS51144"/>
    </source>
</evidence>
<reference evidence="5 6" key="1">
    <citation type="submission" date="2024-10" db="EMBL/GenBank/DDBJ databases">
        <authorList>
            <person name="Kim D."/>
        </authorList>
    </citation>
    <scope>NUCLEOTIDE SEQUENCE [LARGE SCALE GENOMIC DNA]</scope>
    <source>
        <strain evidence="5">Taebaek</strain>
    </source>
</reference>
<dbReference type="SUPFAM" id="SSF51069">
    <property type="entry name" value="Carbonic anhydrase"/>
    <property type="match status" value="1"/>
</dbReference>
<dbReference type="InterPro" id="IPR036398">
    <property type="entry name" value="CA_dom_sf"/>
</dbReference>